<organism evidence="2 3">
    <name type="scientific">Burkholderia cenocepacia</name>
    <dbReference type="NCBI Taxonomy" id="95486"/>
    <lineage>
        <taxon>Bacteria</taxon>
        <taxon>Pseudomonadati</taxon>
        <taxon>Pseudomonadota</taxon>
        <taxon>Betaproteobacteria</taxon>
        <taxon>Burkholderiales</taxon>
        <taxon>Burkholderiaceae</taxon>
        <taxon>Burkholderia</taxon>
        <taxon>Burkholderia cepacia complex</taxon>
    </lineage>
</organism>
<evidence type="ECO:0008006" key="4">
    <source>
        <dbReference type="Google" id="ProtNLM"/>
    </source>
</evidence>
<proteinExistence type="predicted"/>
<keyword evidence="1" id="KW-0812">Transmembrane</keyword>
<sequence length="1158" mass="133050">MNNTLDFMDHLNLYEVLKWIFFYIARGGFVPIAFMICIALYGFGWMHHNKIQADKDKMKFSVEEKNESPSYKFFKLVNKLFDLTLKYTVKFISAFWVNLIPDALIEKVFKTRVSFTERLRQAKQDYPRDAKVVTENEFFWQPLRSPDRQDVSPIVYGKWWNGEDVAKHLSFLLPQKAINTVYKLGLLVMVSTFLILTAANIPERLLSWMPSWTAHHYVLENAKVVRDNISLIPEFNKNYFTVAEYEAARQEVESNATQYAAEQLVNARGYNAYPWGFIFSHGILMNMLFAIALGFASIRFMLFRAYNLIKIPFINDTHEETGNSNMSTDIATYKRNVASSNQLAMNYHKSPLIKFGYSSQTMEDKGVLETVRFGKPIIQSMADLATSTLVFGMPGTGKTEKFAKDRVRSLLRLKVINLHAEKNYNEYFDGRTNSLTDKAIKEGYLDTYKPLEIPKYSVGMAIMDAKAQLWKDMLPVVNSMFLSDEFRMIGPDEGELAIDLMATLDPAKFQSFIMSLATQMGGKIDNDFWGNSSMKAIKHFGDVLYLGSRTEFARRYMRKHLTKAWSIKLFVELICYDTRYELLATLIDAIIKEVQETPERFADILVETTITSLKYVMTTWTNGDIPAETKGGIQANIQSLLADYEGDALEPFLTGLGSNIVSISELWTKIIAFNLDQAKYKRVGRMAMLFCKTLFYEEGIGRQQRYSRRQIEISDYFRSEFPNLLTRRTSIESLSVEYLRSEATTKLFNEYLDICGELEAAEKKMWGQGDYEKELRRLANSLPSDPIDDYVADVSATNAELAKRALSLAEDIRIKEPQIAKKLLDVVDLDPTVFNVREGDTQEEIARKNRCMNLYYEFQDAKTRVKREYFNIIMDEYQQLVTIDPQGGVYTDMDYFNVARSANAPVTALTQGMSSIKSVIEQKYSDNLMASIGNKWFFATGDKDTPDEVQRLSGEAFVFNNKLKDHELLNDTKPTGFVIYNSFNSFISQQSEDVRHNLEAAETQEQRDQILDEAIYPYTYDIFAKGDAIDVDLLKMDFDKLFSSLFDKQPVIIQLPSMKNHFLNTTAVSDYKSSGNTGTGIQHNLGEIKGEYKKAYDDMREKHKNYVEQGYGQKVSLYSRDEYLRESNAHIFGNITRAGMQLRVVALVDKNIKEKTDN</sequence>
<evidence type="ECO:0000313" key="2">
    <source>
        <dbReference type="EMBL" id="MCW3712144.1"/>
    </source>
</evidence>
<dbReference type="AlphaFoldDB" id="A0ABD4UDB5"/>
<feature type="transmembrane region" description="Helical" evidence="1">
    <location>
        <begin position="20"/>
        <end position="43"/>
    </location>
</feature>
<evidence type="ECO:0000313" key="3">
    <source>
        <dbReference type="Proteomes" id="UP000191686"/>
    </source>
</evidence>
<feature type="transmembrane region" description="Helical" evidence="1">
    <location>
        <begin position="278"/>
        <end position="302"/>
    </location>
</feature>
<reference evidence="2 3" key="1">
    <citation type="journal article" date="2017" name="Front. Microbiol.">
        <title>Genomics reveals a unique clone of Burkholderia cenocepacia harbouring an actively excising novel genomic island.</title>
        <authorList>
            <person name="Patil P."/>
            <person name="Mali S."/>
            <person name="Midha S."/>
            <person name="Gautam V."/>
            <person name="Dash L."/>
            <person name="Kumar S."/>
            <person name="Shastri J."/>
            <person name="Singhal L."/>
            <person name="Patil P.B."/>
        </authorList>
    </citation>
    <scope>NUCLEOTIDE SEQUENCE [LARGE SCALE GENOMIC DNA]</scope>
    <source>
        <strain evidence="2 3">BC-19</strain>
    </source>
</reference>
<dbReference type="Proteomes" id="UP000191686">
    <property type="component" value="Unassembled WGS sequence"/>
</dbReference>
<comment type="caution">
    <text evidence="2">The sequence shown here is derived from an EMBL/GenBank/DDBJ whole genome shotgun (WGS) entry which is preliminary data.</text>
</comment>
<dbReference type="Gene3D" id="3.40.50.300">
    <property type="entry name" value="P-loop containing nucleotide triphosphate hydrolases"/>
    <property type="match status" value="1"/>
</dbReference>
<reference evidence="2 3" key="2">
    <citation type="journal article" date="2017" name="Front. Microbiol.">
        <title>Genomics Reveals a Unique Clone of Burkholderia cenocepacia Harboring an Actively Excising Novel Genomic Island.</title>
        <authorList>
            <person name="Patil P.P."/>
            <person name="Mali S."/>
            <person name="Midha S."/>
            <person name="Gautam V."/>
            <person name="Dash L."/>
            <person name="Kumar S."/>
            <person name="Shastri J."/>
            <person name="Singhal L."/>
            <person name="Patil P.B."/>
        </authorList>
    </citation>
    <scope>NUCLEOTIDE SEQUENCE [LARGE SCALE GENOMIC DNA]</scope>
    <source>
        <strain evidence="2 3">BC-19</strain>
    </source>
</reference>
<protein>
    <recommendedName>
        <fullName evidence="4">TraD/TraG TraM recognition site domain-containing protein</fullName>
    </recommendedName>
</protein>
<keyword evidence="1" id="KW-0472">Membrane</keyword>
<dbReference type="EMBL" id="JYMX02000008">
    <property type="protein sequence ID" value="MCW3712144.1"/>
    <property type="molecule type" value="Genomic_DNA"/>
</dbReference>
<keyword evidence="1" id="KW-1133">Transmembrane helix</keyword>
<gene>
    <name evidence="2" type="ORF">UE95_012680</name>
</gene>
<name>A0ABD4UDB5_9BURK</name>
<accession>A0ABD4UDB5</accession>
<dbReference type="RefSeq" id="WP_080323386.1">
    <property type="nucleotide sequence ID" value="NZ_JYMX02000008.1"/>
</dbReference>
<evidence type="ECO:0000256" key="1">
    <source>
        <dbReference type="SAM" id="Phobius"/>
    </source>
</evidence>
<dbReference type="InterPro" id="IPR027417">
    <property type="entry name" value="P-loop_NTPase"/>
</dbReference>